<dbReference type="EMBL" id="CAAALY010059430">
    <property type="protein sequence ID" value="VEL22984.1"/>
    <property type="molecule type" value="Genomic_DNA"/>
</dbReference>
<comment type="caution">
    <text evidence="1">The sequence shown here is derived from an EMBL/GenBank/DDBJ whole genome shotgun (WGS) entry which is preliminary data.</text>
</comment>
<protein>
    <submittedName>
        <fullName evidence="1">Uncharacterized protein</fullName>
    </submittedName>
</protein>
<accession>A0A448WXY1</accession>
<name>A0A448WXY1_9PLAT</name>
<sequence>MPLNSTGFFDHGYLTQAVYNTNSQNSALAPVPVPVSTTDNITLDKPGSVSRLKSTSPNTAIGLLGNGLRSESSLILGQQGSHTDVRMKRLPC</sequence>
<evidence type="ECO:0000313" key="1">
    <source>
        <dbReference type="EMBL" id="VEL22984.1"/>
    </source>
</evidence>
<gene>
    <name evidence="1" type="ORF">PXEA_LOCUS16424</name>
</gene>
<evidence type="ECO:0000313" key="2">
    <source>
        <dbReference type="Proteomes" id="UP000784294"/>
    </source>
</evidence>
<dbReference type="Proteomes" id="UP000784294">
    <property type="component" value="Unassembled WGS sequence"/>
</dbReference>
<proteinExistence type="predicted"/>
<keyword evidence="2" id="KW-1185">Reference proteome</keyword>
<reference evidence="1" key="1">
    <citation type="submission" date="2018-11" db="EMBL/GenBank/DDBJ databases">
        <authorList>
            <consortium name="Pathogen Informatics"/>
        </authorList>
    </citation>
    <scope>NUCLEOTIDE SEQUENCE</scope>
</reference>
<organism evidence="1 2">
    <name type="scientific">Protopolystoma xenopodis</name>
    <dbReference type="NCBI Taxonomy" id="117903"/>
    <lineage>
        <taxon>Eukaryota</taxon>
        <taxon>Metazoa</taxon>
        <taxon>Spiralia</taxon>
        <taxon>Lophotrochozoa</taxon>
        <taxon>Platyhelminthes</taxon>
        <taxon>Monogenea</taxon>
        <taxon>Polyopisthocotylea</taxon>
        <taxon>Polystomatidea</taxon>
        <taxon>Polystomatidae</taxon>
        <taxon>Protopolystoma</taxon>
    </lineage>
</organism>
<dbReference type="AlphaFoldDB" id="A0A448WXY1"/>